<dbReference type="Proteomes" id="UP001251528">
    <property type="component" value="Unassembled WGS sequence"/>
</dbReference>
<dbReference type="InterPro" id="IPR016181">
    <property type="entry name" value="Acyl_CoA_acyltransferase"/>
</dbReference>
<proteinExistence type="predicted"/>
<evidence type="ECO:0008006" key="4">
    <source>
        <dbReference type="Google" id="ProtNLM"/>
    </source>
</evidence>
<comment type="caution">
    <text evidence="2">The sequence shown here is derived from an EMBL/GenBank/DDBJ whole genome shotgun (WGS) entry which is preliminary data.</text>
</comment>
<keyword evidence="3" id="KW-1185">Reference proteome</keyword>
<sequence length="616" mass="68358">MPVLSTESATPGGLTLSKICEEMKIWISNPLLTSNEDVLVRSGSNSSESVDVVLGKEEHENSEPKKPVDVTAEQTENHEESAKSGLEIRHVAKQGPFGPSSTPPLNNVESTAGASGQGDLELTRVAEPGKSAKNINSGSSSEECKISQISVSTSSAVPLPAPLHIIQAAMGSSLALRNKRSESDCGWSVSSVCFTDDGTKHVALLPSLSIKEESNVSHNPEAPSKISDEADACLQNEAPAEDLKNDPVEAWMAKYMTSPTIIIPSDRLIDKSGAHCDIHPEKGKFLSPLSHPAIEKDTVYGPCRDYDDICWRQANMTADLHIQRELKCRENVFKALRITLDQEVHVLDVPAPSEEEEWPEAKCVIRPARASDLSAIADIVNAETSLKTSPQVFETNMVLLEDVEKIWDLCRVTSRPFIVVTPAEVDVLDKTKWPEGSDNIYQKFARYIADNPLPAPPVVGFAYITDSRLNTGGHLRLESRYSGSLRIFVHPEHRRNLYGSALVDRIMLSISPFYTSRLDHGWQCDQPDGVYEFPASHNSRQYAQIYVEMFNTRKYEKSREWKTEFLQKWGFKKVGFFANVVVSEDDQHHLHWLDVAIWECPITPISKIVNKSRSAS</sequence>
<dbReference type="CDD" id="cd04301">
    <property type="entry name" value="NAT_SF"/>
    <property type="match status" value="1"/>
</dbReference>
<dbReference type="Gene3D" id="3.40.630.30">
    <property type="match status" value="1"/>
</dbReference>
<reference evidence="2" key="1">
    <citation type="submission" date="2023-06" db="EMBL/GenBank/DDBJ databases">
        <title>Conoideocrella luteorostrata (Hypocreales: Clavicipitaceae), a potential biocontrol fungus for elongate hemlock scale in United States Christmas tree production areas.</title>
        <authorList>
            <person name="Barrett H."/>
            <person name="Lovett B."/>
            <person name="Macias A.M."/>
            <person name="Stajich J.E."/>
            <person name="Kasson M.T."/>
        </authorList>
    </citation>
    <scope>NUCLEOTIDE SEQUENCE</scope>
    <source>
        <strain evidence="2">ARSEF 14590</strain>
    </source>
</reference>
<evidence type="ECO:0000256" key="1">
    <source>
        <dbReference type="SAM" id="MobiDB-lite"/>
    </source>
</evidence>
<evidence type="ECO:0000313" key="3">
    <source>
        <dbReference type="Proteomes" id="UP001251528"/>
    </source>
</evidence>
<feature type="region of interest" description="Disordered" evidence="1">
    <location>
        <begin position="43"/>
        <end position="117"/>
    </location>
</feature>
<protein>
    <recommendedName>
        <fullName evidence="4">Acyl-CoA N-acyltransferase</fullName>
    </recommendedName>
</protein>
<accession>A0AAJ0CCY3</accession>
<dbReference type="EMBL" id="JASWJB010000411">
    <property type="protein sequence ID" value="KAK2590656.1"/>
    <property type="molecule type" value="Genomic_DNA"/>
</dbReference>
<feature type="compositionally biased region" description="Basic and acidic residues" evidence="1">
    <location>
        <begin position="54"/>
        <end position="68"/>
    </location>
</feature>
<name>A0AAJ0CCY3_9HYPO</name>
<dbReference type="SUPFAM" id="SSF55729">
    <property type="entry name" value="Acyl-CoA N-acyltransferases (Nat)"/>
    <property type="match status" value="1"/>
</dbReference>
<evidence type="ECO:0000313" key="2">
    <source>
        <dbReference type="EMBL" id="KAK2590656.1"/>
    </source>
</evidence>
<gene>
    <name evidence="2" type="ORF">QQS21_011655</name>
</gene>
<organism evidence="2 3">
    <name type="scientific">Conoideocrella luteorostrata</name>
    <dbReference type="NCBI Taxonomy" id="1105319"/>
    <lineage>
        <taxon>Eukaryota</taxon>
        <taxon>Fungi</taxon>
        <taxon>Dikarya</taxon>
        <taxon>Ascomycota</taxon>
        <taxon>Pezizomycotina</taxon>
        <taxon>Sordariomycetes</taxon>
        <taxon>Hypocreomycetidae</taxon>
        <taxon>Hypocreales</taxon>
        <taxon>Clavicipitaceae</taxon>
        <taxon>Conoideocrella</taxon>
    </lineage>
</organism>
<dbReference type="AlphaFoldDB" id="A0AAJ0CCY3"/>
<feature type="compositionally biased region" description="Polar residues" evidence="1">
    <location>
        <begin position="99"/>
        <end position="114"/>
    </location>
</feature>
<feature type="compositionally biased region" description="Basic and acidic residues" evidence="1">
    <location>
        <begin position="75"/>
        <end position="90"/>
    </location>
</feature>